<dbReference type="EMBL" id="JPER01000001">
    <property type="protein sequence ID" value="KFZ31858.1"/>
    <property type="molecule type" value="Genomic_DNA"/>
</dbReference>
<evidence type="ECO:0000313" key="3">
    <source>
        <dbReference type="Proteomes" id="UP000054363"/>
    </source>
</evidence>
<dbReference type="STRING" id="435908.IDSA_04010"/>
<sequence>MALTNCPSCNKRISDKAEACPHCEFRLSGLSEEELNREWSHAVQARRDKLISQSMLALLIAIAAFTYFFIEQPIPGTWQSHTANALMLIGVVWFVINRVRIMFLKRSRR</sequence>
<proteinExistence type="predicted"/>
<feature type="transmembrane region" description="Helical" evidence="1">
    <location>
        <begin position="50"/>
        <end position="70"/>
    </location>
</feature>
<evidence type="ECO:0000256" key="1">
    <source>
        <dbReference type="SAM" id="Phobius"/>
    </source>
</evidence>
<keyword evidence="1" id="KW-0812">Transmembrane</keyword>
<keyword evidence="1" id="KW-0472">Membrane</keyword>
<keyword evidence="1" id="KW-1133">Transmembrane helix</keyword>
<reference evidence="2 3" key="1">
    <citation type="submission" date="2014-06" db="EMBL/GenBank/DDBJ databases">
        <title>The draft genome sequence of Idiomarina salinarum ISL-52.</title>
        <authorList>
            <person name="Du J."/>
            <person name="Shao Z."/>
        </authorList>
    </citation>
    <scope>NUCLEOTIDE SEQUENCE [LARGE SCALE GENOMIC DNA]</scope>
    <source>
        <strain evidence="2 3">ISL-52</strain>
    </source>
</reference>
<keyword evidence="3" id="KW-1185">Reference proteome</keyword>
<name>A0A094LAK9_9GAMM</name>
<dbReference type="Proteomes" id="UP000054363">
    <property type="component" value="Unassembled WGS sequence"/>
</dbReference>
<dbReference type="RefSeq" id="WP_034774384.1">
    <property type="nucleotide sequence ID" value="NZ_JPER01000001.1"/>
</dbReference>
<comment type="caution">
    <text evidence="2">The sequence shown here is derived from an EMBL/GenBank/DDBJ whole genome shotgun (WGS) entry which is preliminary data.</text>
</comment>
<protein>
    <submittedName>
        <fullName evidence="2">Zn-ribbon protein</fullName>
    </submittedName>
</protein>
<accession>A0A094LAK9</accession>
<feature type="transmembrane region" description="Helical" evidence="1">
    <location>
        <begin position="82"/>
        <end position="99"/>
    </location>
</feature>
<dbReference type="AlphaFoldDB" id="A0A094LAK9"/>
<gene>
    <name evidence="2" type="ORF">IDSA_04010</name>
</gene>
<dbReference type="OrthoDB" id="8685152at2"/>
<dbReference type="eggNOG" id="ENOG503315X">
    <property type="taxonomic scope" value="Bacteria"/>
</dbReference>
<evidence type="ECO:0000313" key="2">
    <source>
        <dbReference type="EMBL" id="KFZ31858.1"/>
    </source>
</evidence>
<organism evidence="2 3">
    <name type="scientific">Pseudidiomarina salinarum</name>
    <dbReference type="NCBI Taxonomy" id="435908"/>
    <lineage>
        <taxon>Bacteria</taxon>
        <taxon>Pseudomonadati</taxon>
        <taxon>Pseudomonadota</taxon>
        <taxon>Gammaproteobacteria</taxon>
        <taxon>Alteromonadales</taxon>
        <taxon>Idiomarinaceae</taxon>
        <taxon>Pseudidiomarina</taxon>
    </lineage>
</organism>